<evidence type="ECO:0000256" key="1">
    <source>
        <dbReference type="SAM" id="SignalP"/>
    </source>
</evidence>
<organism evidence="2 3">
    <name type="scientific">Maricaulis salignorans</name>
    <dbReference type="NCBI Taxonomy" id="144026"/>
    <lineage>
        <taxon>Bacteria</taxon>
        <taxon>Pseudomonadati</taxon>
        <taxon>Pseudomonadota</taxon>
        <taxon>Alphaproteobacteria</taxon>
        <taxon>Maricaulales</taxon>
        <taxon>Maricaulaceae</taxon>
        <taxon>Maricaulis</taxon>
    </lineage>
</organism>
<evidence type="ECO:0000313" key="3">
    <source>
        <dbReference type="Proteomes" id="UP000199759"/>
    </source>
</evidence>
<dbReference type="STRING" id="144026.SAMN04488568_104185"/>
<keyword evidence="1" id="KW-0732">Signal</keyword>
<keyword evidence="3" id="KW-1185">Reference proteome</keyword>
<dbReference type="Proteomes" id="UP000199759">
    <property type="component" value="Unassembled WGS sequence"/>
</dbReference>
<feature type="chain" id="PRO_5011655636" description="Lipoprotein" evidence="1">
    <location>
        <begin position="23"/>
        <end position="145"/>
    </location>
</feature>
<name>A0A1G9Q8H5_9PROT</name>
<proteinExistence type="predicted"/>
<gene>
    <name evidence="2" type="ORF">SAMN04488568_104185</name>
</gene>
<evidence type="ECO:0008006" key="4">
    <source>
        <dbReference type="Google" id="ProtNLM"/>
    </source>
</evidence>
<dbReference type="RefSeq" id="WP_233342338.1">
    <property type="nucleotide sequence ID" value="NZ_FNHG01000004.1"/>
</dbReference>
<evidence type="ECO:0000313" key="2">
    <source>
        <dbReference type="EMBL" id="SDM06767.1"/>
    </source>
</evidence>
<reference evidence="2 3" key="1">
    <citation type="submission" date="2016-10" db="EMBL/GenBank/DDBJ databases">
        <authorList>
            <person name="de Groot N.N."/>
        </authorList>
    </citation>
    <scope>NUCLEOTIDE SEQUENCE [LARGE SCALE GENOMIC DNA]</scope>
    <source>
        <strain evidence="2 3">DSM 16077</strain>
    </source>
</reference>
<dbReference type="PROSITE" id="PS51257">
    <property type="entry name" value="PROKAR_LIPOPROTEIN"/>
    <property type="match status" value="1"/>
</dbReference>
<dbReference type="AlphaFoldDB" id="A0A1G9Q8H5"/>
<feature type="signal peptide" evidence="1">
    <location>
        <begin position="1"/>
        <end position="22"/>
    </location>
</feature>
<sequence>MTGLVIRLTGAFVLAMVLTACVGSNDAQRMGQNNEVIETYQDFVEWGVDVENGAQVWLSNVTVRLWPGEYLLVFQGSGSSYGRCLNVPLTDQQVQDVRQARWSVNEDALDVLVEVSGQAVVPGLCSGDAQASVPAVSILRLGKSH</sequence>
<dbReference type="EMBL" id="FNHG01000004">
    <property type="protein sequence ID" value="SDM06767.1"/>
    <property type="molecule type" value="Genomic_DNA"/>
</dbReference>
<accession>A0A1G9Q8H5</accession>
<protein>
    <recommendedName>
        <fullName evidence="4">Lipoprotein</fullName>
    </recommendedName>
</protein>